<dbReference type="AlphaFoldDB" id="A0A0D8XPA1"/>
<dbReference type="EMBL" id="KN716399">
    <property type="protein sequence ID" value="KJH45582.1"/>
    <property type="molecule type" value="Genomic_DNA"/>
</dbReference>
<accession>A0A0D8XPA1</accession>
<organism evidence="2 3">
    <name type="scientific">Dictyocaulus viviparus</name>
    <name type="common">Bovine lungworm</name>
    <dbReference type="NCBI Taxonomy" id="29172"/>
    <lineage>
        <taxon>Eukaryota</taxon>
        <taxon>Metazoa</taxon>
        <taxon>Ecdysozoa</taxon>
        <taxon>Nematoda</taxon>
        <taxon>Chromadorea</taxon>
        <taxon>Rhabditida</taxon>
        <taxon>Rhabditina</taxon>
        <taxon>Rhabditomorpha</taxon>
        <taxon>Strongyloidea</taxon>
        <taxon>Metastrongylidae</taxon>
        <taxon>Dictyocaulus</taxon>
    </lineage>
</organism>
<evidence type="ECO:0000256" key="1">
    <source>
        <dbReference type="SAM" id="MobiDB-lite"/>
    </source>
</evidence>
<evidence type="ECO:0000313" key="3">
    <source>
        <dbReference type="Proteomes" id="UP000053766"/>
    </source>
</evidence>
<sequence>MRNASKDEAKSAVASKKDGDKKEDAKKGAFHIQLPEDKTMMPQQGEDQKDGKPSKAPQNEHIKIPGNMQWTESAGTQLSYPPTSVQARKKIEPFFNRIGTVKEMLPIKC</sequence>
<dbReference type="Proteomes" id="UP000053766">
    <property type="component" value="Unassembled WGS sequence"/>
</dbReference>
<feature type="compositionally biased region" description="Basic and acidic residues" evidence="1">
    <location>
        <begin position="1"/>
        <end position="27"/>
    </location>
</feature>
<evidence type="ECO:0000313" key="2">
    <source>
        <dbReference type="EMBL" id="KJH45582.1"/>
    </source>
</evidence>
<reference evidence="3" key="2">
    <citation type="journal article" date="2016" name="Sci. Rep.">
        <title>Dictyocaulus viviparus genome, variome and transcriptome elucidate lungworm biology and support future intervention.</title>
        <authorList>
            <person name="McNulty S.N."/>
            <person name="Strube C."/>
            <person name="Rosa B.A."/>
            <person name="Martin J.C."/>
            <person name="Tyagi R."/>
            <person name="Choi Y.J."/>
            <person name="Wang Q."/>
            <person name="Hallsworth Pepin K."/>
            <person name="Zhang X."/>
            <person name="Ozersky P."/>
            <person name="Wilson R.K."/>
            <person name="Sternberg P.W."/>
            <person name="Gasser R.B."/>
            <person name="Mitreva M."/>
        </authorList>
    </citation>
    <scope>NUCLEOTIDE SEQUENCE [LARGE SCALE GENOMIC DNA]</scope>
    <source>
        <strain evidence="3">HannoverDv2000</strain>
    </source>
</reference>
<name>A0A0D8XPA1_DICVI</name>
<keyword evidence="3" id="KW-1185">Reference proteome</keyword>
<feature type="compositionally biased region" description="Basic and acidic residues" evidence="1">
    <location>
        <begin position="46"/>
        <end position="63"/>
    </location>
</feature>
<protein>
    <submittedName>
        <fullName evidence="2">Uncharacterized protein</fullName>
    </submittedName>
</protein>
<reference evidence="2 3" key="1">
    <citation type="submission" date="2013-11" db="EMBL/GenBank/DDBJ databases">
        <title>Draft genome of the bovine lungworm Dictyocaulus viviparus.</title>
        <authorList>
            <person name="Mitreva M."/>
        </authorList>
    </citation>
    <scope>NUCLEOTIDE SEQUENCE [LARGE SCALE GENOMIC DNA]</scope>
    <source>
        <strain evidence="2 3">HannoverDv2000</strain>
    </source>
</reference>
<feature type="region of interest" description="Disordered" evidence="1">
    <location>
        <begin position="1"/>
        <end position="68"/>
    </location>
</feature>
<gene>
    <name evidence="2" type="ORF">DICVIV_08352</name>
</gene>
<proteinExistence type="predicted"/>